<name>A0ABR2MHW9_9ASPA</name>
<keyword evidence="2" id="KW-0663">Pyridoxal phosphate</keyword>
<evidence type="ECO:0000313" key="5">
    <source>
        <dbReference type="Proteomes" id="UP001412067"/>
    </source>
</evidence>
<dbReference type="EMBL" id="JBBWWR010000007">
    <property type="protein sequence ID" value="KAK8963169.1"/>
    <property type="molecule type" value="Genomic_DNA"/>
</dbReference>
<dbReference type="InterPro" id="IPR015424">
    <property type="entry name" value="PyrdxlP-dep_Trfase"/>
</dbReference>
<keyword evidence="4" id="KW-0808">Transferase</keyword>
<dbReference type="GO" id="GO:0008483">
    <property type="term" value="F:transaminase activity"/>
    <property type="evidence" value="ECO:0007669"/>
    <property type="project" value="UniProtKB-KW"/>
</dbReference>
<evidence type="ECO:0000256" key="1">
    <source>
        <dbReference type="ARBA" id="ARBA00001933"/>
    </source>
</evidence>
<feature type="domain" description="Aminotransferase class I/classII large" evidence="3">
    <location>
        <begin position="1"/>
        <end position="91"/>
    </location>
</feature>
<comment type="cofactor">
    <cofactor evidence="1">
        <name>pyridoxal 5'-phosphate</name>
        <dbReference type="ChEBI" id="CHEBI:597326"/>
    </cofactor>
</comment>
<keyword evidence="4" id="KW-0032">Aminotransferase</keyword>
<proteinExistence type="predicted"/>
<dbReference type="InterPro" id="IPR015421">
    <property type="entry name" value="PyrdxlP-dep_Trfase_major"/>
</dbReference>
<evidence type="ECO:0000313" key="4">
    <source>
        <dbReference type="EMBL" id="KAK8963169.1"/>
    </source>
</evidence>
<dbReference type="PANTHER" id="PTHR43795:SF85">
    <property type="entry name" value="AMINOTRANSFERASE ACS10-RELATED"/>
    <property type="match status" value="1"/>
</dbReference>
<dbReference type="InterPro" id="IPR004839">
    <property type="entry name" value="Aminotransferase_I/II_large"/>
</dbReference>
<reference evidence="4 5" key="1">
    <citation type="journal article" date="2022" name="Nat. Plants">
        <title>Genomes of leafy and leafless Platanthera orchids illuminate the evolution of mycoheterotrophy.</title>
        <authorList>
            <person name="Li M.H."/>
            <person name="Liu K.W."/>
            <person name="Li Z."/>
            <person name="Lu H.C."/>
            <person name="Ye Q.L."/>
            <person name="Zhang D."/>
            <person name="Wang J.Y."/>
            <person name="Li Y.F."/>
            <person name="Zhong Z.M."/>
            <person name="Liu X."/>
            <person name="Yu X."/>
            <person name="Liu D.K."/>
            <person name="Tu X.D."/>
            <person name="Liu B."/>
            <person name="Hao Y."/>
            <person name="Liao X.Y."/>
            <person name="Jiang Y.T."/>
            <person name="Sun W.H."/>
            <person name="Chen J."/>
            <person name="Chen Y.Q."/>
            <person name="Ai Y."/>
            <person name="Zhai J.W."/>
            <person name="Wu S.S."/>
            <person name="Zhou Z."/>
            <person name="Hsiao Y.Y."/>
            <person name="Wu W.L."/>
            <person name="Chen Y.Y."/>
            <person name="Lin Y.F."/>
            <person name="Hsu J.L."/>
            <person name="Li C.Y."/>
            <person name="Wang Z.W."/>
            <person name="Zhao X."/>
            <person name="Zhong W.Y."/>
            <person name="Ma X.K."/>
            <person name="Ma L."/>
            <person name="Huang J."/>
            <person name="Chen G.Z."/>
            <person name="Huang M.Z."/>
            <person name="Huang L."/>
            <person name="Peng D.H."/>
            <person name="Luo Y.B."/>
            <person name="Zou S.Q."/>
            <person name="Chen S.P."/>
            <person name="Lan S."/>
            <person name="Tsai W.C."/>
            <person name="Van de Peer Y."/>
            <person name="Liu Z.J."/>
        </authorList>
    </citation>
    <scope>NUCLEOTIDE SEQUENCE [LARGE SCALE GENOMIC DNA]</scope>
    <source>
        <strain evidence="4">Lor288</strain>
    </source>
</reference>
<dbReference type="Pfam" id="PF00155">
    <property type="entry name" value="Aminotran_1_2"/>
    <property type="match status" value="1"/>
</dbReference>
<sequence>MARFMGQVMQESVSFNPSQIILTAGSTPAIEALGFCLGDPGDAFLVLSPYYPRFDRDIKFRTGIELIPVPCRCTDSLSLSIAALERGYKQARK</sequence>
<accession>A0ABR2MHW9</accession>
<gene>
    <name evidence="4" type="primary">ACS12</name>
    <name evidence="4" type="ORF">KSP40_PGU000429</name>
</gene>
<dbReference type="PRINTS" id="PR00753">
    <property type="entry name" value="ACCSYNTHASE"/>
</dbReference>
<evidence type="ECO:0000259" key="3">
    <source>
        <dbReference type="Pfam" id="PF00155"/>
    </source>
</evidence>
<comment type="caution">
    <text evidence="4">The sequence shown here is derived from an EMBL/GenBank/DDBJ whole genome shotgun (WGS) entry which is preliminary data.</text>
</comment>
<dbReference type="Gene3D" id="3.40.640.10">
    <property type="entry name" value="Type I PLP-dependent aspartate aminotransferase-like (Major domain)"/>
    <property type="match status" value="1"/>
</dbReference>
<dbReference type="PANTHER" id="PTHR43795">
    <property type="entry name" value="BIFUNCTIONAL ASPARTATE AMINOTRANSFERASE AND GLUTAMATE/ASPARTATE-PREPHENATE AMINOTRANSFERASE-RELATED"/>
    <property type="match status" value="1"/>
</dbReference>
<dbReference type="SUPFAM" id="SSF53383">
    <property type="entry name" value="PLP-dependent transferases"/>
    <property type="match status" value="1"/>
</dbReference>
<protein>
    <submittedName>
        <fullName evidence="4">Aminotransferase ACS12</fullName>
    </submittedName>
</protein>
<dbReference type="InterPro" id="IPR050478">
    <property type="entry name" value="Ethylene_sulfur-biosynth"/>
</dbReference>
<keyword evidence="5" id="KW-1185">Reference proteome</keyword>
<dbReference type="Proteomes" id="UP001412067">
    <property type="component" value="Unassembled WGS sequence"/>
</dbReference>
<organism evidence="4 5">
    <name type="scientific">Platanthera guangdongensis</name>
    <dbReference type="NCBI Taxonomy" id="2320717"/>
    <lineage>
        <taxon>Eukaryota</taxon>
        <taxon>Viridiplantae</taxon>
        <taxon>Streptophyta</taxon>
        <taxon>Embryophyta</taxon>
        <taxon>Tracheophyta</taxon>
        <taxon>Spermatophyta</taxon>
        <taxon>Magnoliopsida</taxon>
        <taxon>Liliopsida</taxon>
        <taxon>Asparagales</taxon>
        <taxon>Orchidaceae</taxon>
        <taxon>Orchidoideae</taxon>
        <taxon>Orchideae</taxon>
        <taxon>Orchidinae</taxon>
        <taxon>Platanthera</taxon>
    </lineage>
</organism>
<evidence type="ECO:0000256" key="2">
    <source>
        <dbReference type="ARBA" id="ARBA00022898"/>
    </source>
</evidence>